<proteinExistence type="predicted"/>
<evidence type="ECO:0000313" key="2">
    <source>
        <dbReference type="EMBL" id="OQE13247.1"/>
    </source>
</evidence>
<dbReference type="Proteomes" id="UP000191342">
    <property type="component" value="Unassembled WGS sequence"/>
</dbReference>
<gene>
    <name evidence="3" type="ORF">PENFLA_c025G06738</name>
    <name evidence="2" type="ORF">PENFLA_c051G05641</name>
    <name evidence="1" type="ORF">PENFLA_c056G07200</name>
</gene>
<reference evidence="4" key="2">
    <citation type="journal article" date="2017" name="Nat. Microbiol.">
        <title>Global analysis of biosynthetic gene clusters reveals vast potential of secondary metabolite production in Penicillium species.</title>
        <authorList>
            <person name="Nielsen J.C."/>
            <person name="Grijseels S."/>
            <person name="Prigent S."/>
            <person name="Ji B."/>
            <person name="Dainat J."/>
            <person name="Nielsen K.F."/>
            <person name="Frisvad J.C."/>
            <person name="Workman M."/>
            <person name="Nielsen J."/>
        </authorList>
    </citation>
    <scope>NUCLEOTIDE SEQUENCE [LARGE SCALE GENOMIC DNA]</scope>
    <source>
        <strain evidence="4">IBT 14082</strain>
    </source>
</reference>
<feature type="non-terminal residue" evidence="1">
    <location>
        <position position="36"/>
    </location>
</feature>
<protein>
    <submittedName>
        <fullName evidence="1">Uncharacterized protein</fullName>
    </submittedName>
</protein>
<evidence type="ECO:0000313" key="3">
    <source>
        <dbReference type="EMBL" id="OQE17168.1"/>
    </source>
</evidence>
<dbReference type="EMBL" id="MLQL01000025">
    <property type="protein sequence ID" value="OQE17168.1"/>
    <property type="molecule type" value="Genomic_DNA"/>
</dbReference>
<keyword evidence="4" id="KW-1185">Reference proteome</keyword>
<comment type="caution">
    <text evidence="1">The sequence shown here is derived from an EMBL/GenBank/DDBJ whole genome shotgun (WGS) entry which is preliminary data.</text>
</comment>
<evidence type="ECO:0000313" key="1">
    <source>
        <dbReference type="EMBL" id="OQE13072.1"/>
    </source>
</evidence>
<accession>A0A1V6SGB5</accession>
<reference evidence="1" key="1">
    <citation type="submission" date="2016-10" db="EMBL/GenBank/DDBJ databases">
        <title>Uncovering the secondary metabolism of Penicillium species provides insights into the evolution of 6-MSA pathways.</title>
        <authorList>
            <person name="Nielsen J.C."/>
            <person name="Nielsen J."/>
        </authorList>
    </citation>
    <scope>NUCLEOTIDE SEQUENCE [LARGE SCALE GENOMIC DNA]</scope>
    <source>
        <strain evidence="1">IBT 14082</strain>
    </source>
</reference>
<evidence type="ECO:0000313" key="4">
    <source>
        <dbReference type="Proteomes" id="UP000191342"/>
    </source>
</evidence>
<feature type="non-terminal residue" evidence="1">
    <location>
        <position position="1"/>
    </location>
</feature>
<sequence length="36" mass="3670">PLSARSICINCAAGGSNRSTFTPPAKKAFATFAAKN</sequence>
<name>A0A1V6SGB5_9EURO</name>
<dbReference type="EMBL" id="MLQL01000051">
    <property type="protein sequence ID" value="OQE13247.1"/>
    <property type="molecule type" value="Genomic_DNA"/>
</dbReference>
<dbReference type="AlphaFoldDB" id="A0A1V6SGB5"/>
<dbReference type="EMBL" id="MLQL01000056">
    <property type="protein sequence ID" value="OQE13072.1"/>
    <property type="molecule type" value="Genomic_DNA"/>
</dbReference>
<organism evidence="1 4">
    <name type="scientific">Penicillium flavigenum</name>
    <dbReference type="NCBI Taxonomy" id="254877"/>
    <lineage>
        <taxon>Eukaryota</taxon>
        <taxon>Fungi</taxon>
        <taxon>Dikarya</taxon>
        <taxon>Ascomycota</taxon>
        <taxon>Pezizomycotina</taxon>
        <taxon>Eurotiomycetes</taxon>
        <taxon>Eurotiomycetidae</taxon>
        <taxon>Eurotiales</taxon>
        <taxon>Aspergillaceae</taxon>
        <taxon>Penicillium</taxon>
    </lineage>
</organism>